<dbReference type="GO" id="GO:0005829">
    <property type="term" value="C:cytosol"/>
    <property type="evidence" value="ECO:0007669"/>
    <property type="project" value="TreeGrafter"/>
</dbReference>
<dbReference type="PANTHER" id="PTHR10948:SF23">
    <property type="entry name" value="TRANSPOSASE INSI FOR INSERTION SEQUENCE ELEMENT IS30A-RELATED"/>
    <property type="match status" value="1"/>
</dbReference>
<comment type="function">
    <text evidence="1">Required for the transposition of the insertion element.</text>
</comment>
<evidence type="ECO:0000313" key="5">
    <source>
        <dbReference type="Proteomes" id="UP000675882"/>
    </source>
</evidence>
<dbReference type="InterPro" id="IPR036397">
    <property type="entry name" value="RNaseH_sf"/>
</dbReference>
<dbReference type="PROSITE" id="PS50994">
    <property type="entry name" value="INTEGRASE"/>
    <property type="match status" value="1"/>
</dbReference>
<evidence type="ECO:0000259" key="3">
    <source>
        <dbReference type="PROSITE" id="PS50994"/>
    </source>
</evidence>
<dbReference type="InterPro" id="IPR012337">
    <property type="entry name" value="RNaseH-like_sf"/>
</dbReference>
<dbReference type="Proteomes" id="UP000675882">
    <property type="component" value="Unassembled WGS sequence"/>
</dbReference>
<comment type="similarity">
    <text evidence="2">Belongs to the transposase IS30 family.</text>
</comment>
<dbReference type="Gene3D" id="3.30.420.10">
    <property type="entry name" value="Ribonuclease H-like superfamily/Ribonuclease H"/>
    <property type="match status" value="1"/>
</dbReference>
<comment type="caution">
    <text evidence="4">The sequence shown here is derived from an EMBL/GenBank/DDBJ whole genome shotgun (WGS) entry which is preliminary data.</text>
</comment>
<dbReference type="GO" id="GO:0003677">
    <property type="term" value="F:DNA binding"/>
    <property type="evidence" value="ECO:0007669"/>
    <property type="project" value="InterPro"/>
</dbReference>
<dbReference type="InterPro" id="IPR001598">
    <property type="entry name" value="Transposase_IS30_CS"/>
</dbReference>
<accession>A0A916BEP4</accession>
<dbReference type="RefSeq" id="WP_213035039.1">
    <property type="nucleotide sequence ID" value="NZ_CAJNBL010000004.1"/>
</dbReference>
<dbReference type="SUPFAM" id="SSF53098">
    <property type="entry name" value="Ribonuclease H-like"/>
    <property type="match status" value="1"/>
</dbReference>
<dbReference type="InterPro" id="IPR001584">
    <property type="entry name" value="Integrase_cat-core"/>
</dbReference>
<name>A0A916BEP4_9PROT</name>
<evidence type="ECO:0000256" key="1">
    <source>
        <dbReference type="ARBA" id="ARBA00002190"/>
    </source>
</evidence>
<dbReference type="AlphaFoldDB" id="A0A916BEP4"/>
<dbReference type="PROSITE" id="PS01043">
    <property type="entry name" value="TRANSPOSASE_IS30"/>
    <property type="match status" value="1"/>
</dbReference>
<dbReference type="NCBIfam" id="NF033563">
    <property type="entry name" value="transpos_IS30"/>
    <property type="match status" value="1"/>
</dbReference>
<organism evidence="4 5">
    <name type="scientific">Candidatus Nitrotoga fabula</name>
    <dbReference type="NCBI Taxonomy" id="2182327"/>
    <lineage>
        <taxon>Bacteria</taxon>
        <taxon>Pseudomonadati</taxon>
        <taxon>Pseudomonadota</taxon>
        <taxon>Betaproteobacteria</taxon>
        <taxon>Nitrosomonadales</taxon>
        <taxon>Gallionellaceae</taxon>
        <taxon>Candidatus Nitrotoga</taxon>
    </lineage>
</organism>
<dbReference type="PANTHER" id="PTHR10948">
    <property type="entry name" value="TRANSPOSASE"/>
    <property type="match status" value="1"/>
</dbReference>
<proteinExistence type="inferred from homology"/>
<gene>
    <name evidence="4" type="ORF">NTGZN8_120011</name>
</gene>
<dbReference type="InterPro" id="IPR051917">
    <property type="entry name" value="Transposase-Integrase"/>
</dbReference>
<dbReference type="GO" id="GO:0004803">
    <property type="term" value="F:transposase activity"/>
    <property type="evidence" value="ECO:0007669"/>
    <property type="project" value="InterPro"/>
</dbReference>
<sequence>MAGNRQSIEQRPAIVDARSRIGDWEADTIIGKNHRQAIVSLVERKTGYTLIRKVERKTAKAVTEATTRLLKPHRRRVHTITSDNGREFSGHEEISKQLDADFYFAHPYASWERGTNENTNGLIRQYFPKNRDFTTITQQEMDTAMERLNNRPRKRLGYQTPNQVFFKSGVALRI</sequence>
<dbReference type="GO" id="GO:0015074">
    <property type="term" value="P:DNA integration"/>
    <property type="evidence" value="ECO:0007669"/>
    <property type="project" value="InterPro"/>
</dbReference>
<evidence type="ECO:0000256" key="2">
    <source>
        <dbReference type="ARBA" id="ARBA00006363"/>
    </source>
</evidence>
<dbReference type="GO" id="GO:0006313">
    <property type="term" value="P:DNA transposition"/>
    <property type="evidence" value="ECO:0007669"/>
    <property type="project" value="InterPro"/>
</dbReference>
<reference evidence="4" key="1">
    <citation type="submission" date="2021-02" db="EMBL/GenBank/DDBJ databases">
        <authorList>
            <person name="Han P."/>
        </authorList>
    </citation>
    <scope>NUCLEOTIDE SEQUENCE</scope>
    <source>
        <strain evidence="4">Candidatus Nitrotoga sp. ZN8</strain>
    </source>
</reference>
<dbReference type="EMBL" id="CAJNBL010000004">
    <property type="protein sequence ID" value="CAE6691166.1"/>
    <property type="molecule type" value="Genomic_DNA"/>
</dbReference>
<evidence type="ECO:0000313" key="4">
    <source>
        <dbReference type="EMBL" id="CAE6691166.1"/>
    </source>
</evidence>
<keyword evidence="5" id="KW-1185">Reference proteome</keyword>
<feature type="domain" description="Integrase catalytic" evidence="3">
    <location>
        <begin position="8"/>
        <end position="169"/>
    </location>
</feature>
<dbReference type="InterPro" id="IPR053392">
    <property type="entry name" value="Transposase_IS30-like"/>
</dbReference>
<protein>
    <recommendedName>
        <fullName evidence="3">Integrase catalytic domain-containing protein</fullName>
    </recommendedName>
</protein>